<organism evidence="3">
    <name type="scientific">Perkinsus marinus (strain ATCC 50983 / TXsc)</name>
    <dbReference type="NCBI Taxonomy" id="423536"/>
    <lineage>
        <taxon>Eukaryota</taxon>
        <taxon>Sar</taxon>
        <taxon>Alveolata</taxon>
        <taxon>Perkinsozoa</taxon>
        <taxon>Perkinsea</taxon>
        <taxon>Perkinsida</taxon>
        <taxon>Perkinsidae</taxon>
        <taxon>Perkinsus</taxon>
    </lineage>
</organism>
<dbReference type="RefSeq" id="XP_002764489.1">
    <property type="nucleotide sequence ID" value="XM_002764443.1"/>
</dbReference>
<evidence type="ECO:0000256" key="1">
    <source>
        <dbReference type="SAM" id="MobiDB-lite"/>
    </source>
</evidence>
<feature type="region of interest" description="Disordered" evidence="1">
    <location>
        <begin position="1"/>
        <end position="26"/>
    </location>
</feature>
<proteinExistence type="predicted"/>
<gene>
    <name evidence="2" type="ORF">Pmar_PMAR001931</name>
</gene>
<dbReference type="Proteomes" id="UP000007800">
    <property type="component" value="Unassembled WGS sequence"/>
</dbReference>
<dbReference type="GeneID" id="9054351"/>
<evidence type="ECO:0000313" key="2">
    <source>
        <dbReference type="EMBL" id="EEQ97206.1"/>
    </source>
</evidence>
<protein>
    <submittedName>
        <fullName evidence="2">Uncharacterized protein</fullName>
    </submittedName>
</protein>
<accession>C5M1D6</accession>
<evidence type="ECO:0000313" key="3">
    <source>
        <dbReference type="Proteomes" id="UP000007800"/>
    </source>
</evidence>
<name>C5M1D6_PERM5</name>
<dbReference type="AlphaFoldDB" id="C5M1D6"/>
<feature type="non-terminal residue" evidence="2">
    <location>
        <position position="1"/>
    </location>
</feature>
<reference evidence="2 3" key="1">
    <citation type="submission" date="2008-07" db="EMBL/GenBank/DDBJ databases">
        <authorList>
            <person name="El-Sayed N."/>
            <person name="Caler E."/>
            <person name="Inman J."/>
            <person name="Amedeo P."/>
            <person name="Hass B."/>
            <person name="Wortman J."/>
        </authorList>
    </citation>
    <scope>NUCLEOTIDE SEQUENCE [LARGE SCALE GENOMIC DNA]</scope>
    <source>
        <strain evidence="3">ATCC 50983 / TXsc</strain>
    </source>
</reference>
<dbReference type="EMBL" id="GG687341">
    <property type="protein sequence ID" value="EEQ97206.1"/>
    <property type="molecule type" value="Genomic_DNA"/>
</dbReference>
<dbReference type="InParanoid" id="C5M1D6"/>
<keyword evidence="3" id="KW-1185">Reference proteome</keyword>
<sequence length="49" mass="5467">IPDIEVREADKFPESAEAAGREETQRQYEEEMLADIFGQEAQPITTLGG</sequence>